<sequence length="102" mass="11539">MSGGEILGWLVKIVAGEKIKERLNRSGLQRQNRALLEALADSQAFRREYADALERVHRIAADRDHYHSEMMRLRIEVGELAAAIEERDRQIAALTARIETGG</sequence>
<reference evidence="1 2" key="1">
    <citation type="submission" date="2023-09" db="EMBL/GenBank/DDBJ databases">
        <authorList>
            <person name="Rey-Velasco X."/>
        </authorList>
    </citation>
    <scope>NUCLEOTIDE SEQUENCE [LARGE SCALE GENOMIC DNA]</scope>
    <source>
        <strain evidence="1 2">W311</strain>
    </source>
</reference>
<gene>
    <name evidence="1" type="ORF">RPR59_05140</name>
</gene>
<proteinExistence type="predicted"/>
<evidence type="ECO:0000313" key="1">
    <source>
        <dbReference type="EMBL" id="WNO54639.1"/>
    </source>
</evidence>
<dbReference type="EMBL" id="CP135076">
    <property type="protein sequence ID" value="WNO54639.1"/>
    <property type="molecule type" value="Genomic_DNA"/>
</dbReference>
<name>A0ABZ0BE53_9SPHN</name>
<organism evidence="1 2">
    <name type="scientific">Stakelama saccharophila</name>
    <dbReference type="NCBI Taxonomy" id="3075605"/>
    <lineage>
        <taxon>Bacteria</taxon>
        <taxon>Pseudomonadati</taxon>
        <taxon>Pseudomonadota</taxon>
        <taxon>Alphaproteobacteria</taxon>
        <taxon>Sphingomonadales</taxon>
        <taxon>Sphingomonadaceae</taxon>
        <taxon>Stakelama</taxon>
    </lineage>
</organism>
<keyword evidence="2" id="KW-1185">Reference proteome</keyword>
<dbReference type="RefSeq" id="WP_313917354.1">
    <property type="nucleotide sequence ID" value="NZ_CP135076.1"/>
</dbReference>
<protein>
    <submittedName>
        <fullName evidence="1">Uncharacterized protein</fullName>
    </submittedName>
</protein>
<evidence type="ECO:0000313" key="2">
    <source>
        <dbReference type="Proteomes" id="UP001302249"/>
    </source>
</evidence>
<dbReference type="Proteomes" id="UP001302249">
    <property type="component" value="Chromosome"/>
</dbReference>
<accession>A0ABZ0BE53</accession>